<name>A0ABR1NGE9_9PEZI</name>
<evidence type="ECO:0000256" key="1">
    <source>
        <dbReference type="SAM" id="MobiDB-lite"/>
    </source>
</evidence>
<feature type="region of interest" description="Disordered" evidence="1">
    <location>
        <begin position="218"/>
        <end position="261"/>
    </location>
</feature>
<dbReference type="EMBL" id="JBBPBF010000004">
    <property type="protein sequence ID" value="KAK7614254.1"/>
    <property type="molecule type" value="Genomic_DNA"/>
</dbReference>
<feature type="region of interest" description="Disordered" evidence="1">
    <location>
        <begin position="55"/>
        <end position="82"/>
    </location>
</feature>
<gene>
    <name evidence="2" type="ORF">JOL62DRAFT_294803</name>
</gene>
<evidence type="ECO:0000313" key="3">
    <source>
        <dbReference type="Proteomes" id="UP001367316"/>
    </source>
</evidence>
<feature type="compositionally biased region" description="Polar residues" evidence="1">
    <location>
        <begin position="218"/>
        <end position="244"/>
    </location>
</feature>
<proteinExistence type="predicted"/>
<accession>A0ABR1NGE9</accession>
<comment type="caution">
    <text evidence="2">The sequence shown here is derived from an EMBL/GenBank/DDBJ whole genome shotgun (WGS) entry which is preliminary data.</text>
</comment>
<sequence length="261" mass="28348">MEAATSQRRPLRTALCCRTGLHQDQTFGLGFVCLWSKFTQGKGRLSRKPELISTERGKGISRVQVSSSGPSRPHQSGSRLAVKSHRFTPHTSYVERCAEGSGVTQASVPAPVLNIRAPADSLESIKTTSLKPRRLQQGDPRTQRLLSMFQKILEYKTVGRVLAFATQVHDFLGAPCLKRGRSGGEPKLYARGSSDVVPCGGAMKVYNSIDQPLASTTIKANSHTPPDSLPATNHTNPSKTQTTSPHPPNLDPNTTVLARRD</sequence>
<protein>
    <submittedName>
        <fullName evidence="2">Uncharacterized protein</fullName>
    </submittedName>
</protein>
<reference evidence="2 3" key="1">
    <citation type="submission" date="2024-04" db="EMBL/GenBank/DDBJ databases">
        <title>Phyllosticta paracitricarpa is synonymous to the EU quarantine fungus P. citricarpa based on phylogenomic analyses.</title>
        <authorList>
            <consortium name="Lawrence Berkeley National Laboratory"/>
            <person name="Van ingen-buijs V.A."/>
            <person name="Van westerhoven A.C."/>
            <person name="Haridas S."/>
            <person name="Skiadas P."/>
            <person name="Martin F."/>
            <person name="Groenewald J.Z."/>
            <person name="Crous P.W."/>
            <person name="Seidl M.F."/>
        </authorList>
    </citation>
    <scope>NUCLEOTIDE SEQUENCE [LARGE SCALE GENOMIC DNA]</scope>
    <source>
        <strain evidence="2 3">CBS 141358</strain>
    </source>
</reference>
<dbReference type="Proteomes" id="UP001367316">
    <property type="component" value="Unassembled WGS sequence"/>
</dbReference>
<organism evidence="2 3">
    <name type="scientific">Phyllosticta paracitricarpa</name>
    <dbReference type="NCBI Taxonomy" id="2016321"/>
    <lineage>
        <taxon>Eukaryota</taxon>
        <taxon>Fungi</taxon>
        <taxon>Dikarya</taxon>
        <taxon>Ascomycota</taxon>
        <taxon>Pezizomycotina</taxon>
        <taxon>Dothideomycetes</taxon>
        <taxon>Dothideomycetes incertae sedis</taxon>
        <taxon>Botryosphaeriales</taxon>
        <taxon>Phyllostictaceae</taxon>
        <taxon>Phyllosticta</taxon>
    </lineage>
</organism>
<evidence type="ECO:0000313" key="2">
    <source>
        <dbReference type="EMBL" id="KAK7614254.1"/>
    </source>
</evidence>
<feature type="compositionally biased region" description="Polar residues" evidence="1">
    <location>
        <begin position="251"/>
        <end position="261"/>
    </location>
</feature>
<keyword evidence="3" id="KW-1185">Reference proteome</keyword>
<feature type="compositionally biased region" description="Polar residues" evidence="1">
    <location>
        <begin position="63"/>
        <end position="78"/>
    </location>
</feature>